<organism evidence="1 2">
    <name type="scientific">Treponema putidum</name>
    <dbReference type="NCBI Taxonomy" id="221027"/>
    <lineage>
        <taxon>Bacteria</taxon>
        <taxon>Pseudomonadati</taxon>
        <taxon>Spirochaetota</taxon>
        <taxon>Spirochaetia</taxon>
        <taxon>Spirochaetales</taxon>
        <taxon>Treponemataceae</taxon>
        <taxon>Treponema</taxon>
    </lineage>
</organism>
<dbReference type="RefSeq" id="WP_255818754.1">
    <property type="nucleotide sequence ID" value="NZ_CP038804.1"/>
</dbReference>
<accession>A0AAE9MQL1</accession>
<reference evidence="1" key="1">
    <citation type="submission" date="2019-04" db="EMBL/GenBank/DDBJ databases">
        <title>Whole genome sequencing of oral phylogroup 2 treponemes.</title>
        <authorList>
            <person name="Chan Y."/>
            <person name="Zeng H.H."/>
            <person name="Yu X.L."/>
            <person name="Leung W.K."/>
            <person name="Watt R.M."/>
        </authorList>
    </citation>
    <scope>NUCLEOTIDE SEQUENCE</scope>
    <source>
        <strain evidence="1">OMZ 835</strain>
    </source>
</reference>
<evidence type="ECO:0000313" key="1">
    <source>
        <dbReference type="EMBL" id="UTY33085.1"/>
    </source>
</evidence>
<dbReference type="Proteomes" id="UP001058682">
    <property type="component" value="Chromosome"/>
</dbReference>
<protein>
    <submittedName>
        <fullName evidence="1">Uncharacterized protein</fullName>
    </submittedName>
</protein>
<evidence type="ECO:0000313" key="2">
    <source>
        <dbReference type="Proteomes" id="UP001058682"/>
    </source>
</evidence>
<gene>
    <name evidence="1" type="ORF">E4N74_02945</name>
</gene>
<dbReference type="EMBL" id="CP038804">
    <property type="protein sequence ID" value="UTY33085.1"/>
    <property type="molecule type" value="Genomic_DNA"/>
</dbReference>
<proteinExistence type="predicted"/>
<sequence length="172" mass="19820">MKKLVLLFCAIFTLVIVLIFIPKSVIGKNRNDEKFVLYNTNINTIYFDSIKLDVKGSTETVRLTKTEYDNSIWDIGFEVLTENIPVDFKYNGILKLMIFDEDNNLIESKEINSVERFVFSGKDLSNIKIAAFWRDVFKISGEYIDLILLVEKEDSQLSGYPIRCFLGPIVTP</sequence>
<dbReference type="AlphaFoldDB" id="A0AAE9MQL1"/>
<name>A0AAE9MQL1_9SPIR</name>